<gene>
    <name evidence="2" type="ORF">EYF80_039334</name>
</gene>
<dbReference type="EMBL" id="SRLO01000616">
    <property type="protein sequence ID" value="TNN50465.1"/>
    <property type="molecule type" value="Genomic_DNA"/>
</dbReference>
<organism evidence="2 3">
    <name type="scientific">Liparis tanakae</name>
    <name type="common">Tanaka's snailfish</name>
    <dbReference type="NCBI Taxonomy" id="230148"/>
    <lineage>
        <taxon>Eukaryota</taxon>
        <taxon>Metazoa</taxon>
        <taxon>Chordata</taxon>
        <taxon>Craniata</taxon>
        <taxon>Vertebrata</taxon>
        <taxon>Euteleostomi</taxon>
        <taxon>Actinopterygii</taxon>
        <taxon>Neopterygii</taxon>
        <taxon>Teleostei</taxon>
        <taxon>Neoteleostei</taxon>
        <taxon>Acanthomorphata</taxon>
        <taxon>Eupercaria</taxon>
        <taxon>Perciformes</taxon>
        <taxon>Cottioidei</taxon>
        <taxon>Cottales</taxon>
        <taxon>Liparidae</taxon>
        <taxon>Liparis</taxon>
    </lineage>
</organism>
<comment type="caution">
    <text evidence="2">The sequence shown here is derived from an EMBL/GenBank/DDBJ whole genome shotgun (WGS) entry which is preliminary data.</text>
</comment>
<evidence type="ECO:0000313" key="3">
    <source>
        <dbReference type="Proteomes" id="UP000314294"/>
    </source>
</evidence>
<reference evidence="2 3" key="1">
    <citation type="submission" date="2019-03" db="EMBL/GenBank/DDBJ databases">
        <title>First draft genome of Liparis tanakae, snailfish: a comprehensive survey of snailfish specific genes.</title>
        <authorList>
            <person name="Kim W."/>
            <person name="Song I."/>
            <person name="Jeong J.-H."/>
            <person name="Kim D."/>
            <person name="Kim S."/>
            <person name="Ryu S."/>
            <person name="Song J.Y."/>
            <person name="Lee S.K."/>
        </authorList>
    </citation>
    <scope>NUCLEOTIDE SEQUENCE [LARGE SCALE GENOMIC DNA]</scope>
    <source>
        <tissue evidence="2">Muscle</tissue>
    </source>
</reference>
<sequence length="139" mass="15701">MWGGVTPTSVRWLPQLAVMCGVPGSVENRPGESRLSTLVSGLCSSRKKVDPGEFLFDQGVMSSSCRVQPQSGRGLFLHTKSLLTRDSHKVRDLQRDCVKWSSNWKKLKDKDTDRKKEVMTANQMGVREESRVSRNKIKH</sequence>
<protein>
    <submittedName>
        <fullName evidence="2">Uncharacterized protein</fullName>
    </submittedName>
</protein>
<feature type="region of interest" description="Disordered" evidence="1">
    <location>
        <begin position="110"/>
        <end position="139"/>
    </location>
</feature>
<dbReference type="AlphaFoldDB" id="A0A4Z2GBL3"/>
<proteinExistence type="predicted"/>
<name>A0A4Z2GBL3_9TELE</name>
<keyword evidence="3" id="KW-1185">Reference proteome</keyword>
<evidence type="ECO:0000313" key="2">
    <source>
        <dbReference type="EMBL" id="TNN50465.1"/>
    </source>
</evidence>
<accession>A0A4Z2GBL3</accession>
<evidence type="ECO:0000256" key="1">
    <source>
        <dbReference type="SAM" id="MobiDB-lite"/>
    </source>
</evidence>
<dbReference type="Proteomes" id="UP000314294">
    <property type="component" value="Unassembled WGS sequence"/>
</dbReference>